<gene>
    <name evidence="1" type="ORF">RHMOL_Rhmol07G0201200</name>
</gene>
<organism evidence="1 2">
    <name type="scientific">Rhododendron molle</name>
    <name type="common">Chinese azalea</name>
    <name type="synonym">Azalea mollis</name>
    <dbReference type="NCBI Taxonomy" id="49168"/>
    <lineage>
        <taxon>Eukaryota</taxon>
        <taxon>Viridiplantae</taxon>
        <taxon>Streptophyta</taxon>
        <taxon>Embryophyta</taxon>
        <taxon>Tracheophyta</taxon>
        <taxon>Spermatophyta</taxon>
        <taxon>Magnoliopsida</taxon>
        <taxon>eudicotyledons</taxon>
        <taxon>Gunneridae</taxon>
        <taxon>Pentapetalae</taxon>
        <taxon>asterids</taxon>
        <taxon>Ericales</taxon>
        <taxon>Ericaceae</taxon>
        <taxon>Ericoideae</taxon>
        <taxon>Rhodoreae</taxon>
        <taxon>Rhododendron</taxon>
    </lineage>
</organism>
<dbReference type="Proteomes" id="UP001062846">
    <property type="component" value="Chromosome 7"/>
</dbReference>
<name>A0ACC0N3R3_RHOML</name>
<proteinExistence type="predicted"/>
<dbReference type="EMBL" id="CM046394">
    <property type="protein sequence ID" value="KAI8547506.1"/>
    <property type="molecule type" value="Genomic_DNA"/>
</dbReference>
<reference evidence="1" key="1">
    <citation type="submission" date="2022-02" db="EMBL/GenBank/DDBJ databases">
        <title>Plant Genome Project.</title>
        <authorList>
            <person name="Zhang R.-G."/>
        </authorList>
    </citation>
    <scope>NUCLEOTIDE SEQUENCE</scope>
    <source>
        <strain evidence="1">AT1</strain>
    </source>
</reference>
<accession>A0ACC0N3R3</accession>
<sequence>MRWSDYAAETYTPPTPHLLIPSSFSAYTPQQSEYDDETVLRDPQTHIANTWAEVISEKPHFVLQFLLYLHV</sequence>
<protein>
    <submittedName>
        <fullName evidence="1">Uncharacterized protein</fullName>
    </submittedName>
</protein>
<keyword evidence="2" id="KW-1185">Reference proteome</keyword>
<comment type="caution">
    <text evidence="1">The sequence shown here is derived from an EMBL/GenBank/DDBJ whole genome shotgun (WGS) entry which is preliminary data.</text>
</comment>
<evidence type="ECO:0000313" key="2">
    <source>
        <dbReference type="Proteomes" id="UP001062846"/>
    </source>
</evidence>
<evidence type="ECO:0000313" key="1">
    <source>
        <dbReference type="EMBL" id="KAI8547506.1"/>
    </source>
</evidence>